<proteinExistence type="predicted"/>
<dbReference type="SUPFAM" id="SSF48150">
    <property type="entry name" value="DNA-glycosylase"/>
    <property type="match status" value="1"/>
</dbReference>
<accession>A0A926S6A3</accession>
<evidence type="ECO:0008006" key="3">
    <source>
        <dbReference type="Google" id="ProtNLM"/>
    </source>
</evidence>
<evidence type="ECO:0000313" key="2">
    <source>
        <dbReference type="Proteomes" id="UP000598467"/>
    </source>
</evidence>
<dbReference type="InterPro" id="IPR011257">
    <property type="entry name" value="DNA_glycosylase"/>
</dbReference>
<evidence type="ECO:0000313" key="1">
    <source>
        <dbReference type="EMBL" id="MBD1548348.1"/>
    </source>
</evidence>
<name>A0A926S6A3_9HYPH</name>
<dbReference type="EMBL" id="JABFCZ010000022">
    <property type="protein sequence ID" value="MBD1548348.1"/>
    <property type="molecule type" value="Genomic_DNA"/>
</dbReference>
<gene>
    <name evidence="1" type="ORF">HK439_18955</name>
</gene>
<reference evidence="1" key="1">
    <citation type="submission" date="2020-05" db="EMBL/GenBank/DDBJ databases">
        <title>Identification of trans-AT polyketide cluster in two marine bacteria, producers of a novel glutaramide-containing polyketide sesbanimide D and analogs.</title>
        <authorList>
            <person name="Kacar D."/>
            <person name="Rodriguez P."/>
            <person name="Canedo L."/>
            <person name="Gonzalez E."/>
            <person name="Galan B."/>
            <person name="De La Calle F."/>
            <person name="Garcia J.L."/>
        </authorList>
    </citation>
    <scope>NUCLEOTIDE SEQUENCE</scope>
    <source>
        <strain evidence="1">PHM038</strain>
    </source>
</reference>
<dbReference type="RefSeq" id="WP_190293042.1">
    <property type="nucleotide sequence ID" value="NZ_JABFCZ010000022.1"/>
</dbReference>
<dbReference type="Proteomes" id="UP000598467">
    <property type="component" value="Unassembled WGS sequence"/>
</dbReference>
<dbReference type="GO" id="GO:0003824">
    <property type="term" value="F:catalytic activity"/>
    <property type="evidence" value="ECO:0007669"/>
    <property type="project" value="InterPro"/>
</dbReference>
<protein>
    <recommendedName>
        <fullName evidence="3">Endonuclease</fullName>
    </recommendedName>
</protein>
<dbReference type="AlphaFoldDB" id="A0A926S6A3"/>
<dbReference type="Gene3D" id="1.10.340.30">
    <property type="entry name" value="Hypothetical protein, domain 2"/>
    <property type="match status" value="1"/>
</dbReference>
<dbReference type="GO" id="GO:0006281">
    <property type="term" value="P:DNA repair"/>
    <property type="evidence" value="ECO:0007669"/>
    <property type="project" value="InterPro"/>
</dbReference>
<organism evidence="1 2">
    <name type="scientific">Roseibium aggregatum</name>
    <dbReference type="NCBI Taxonomy" id="187304"/>
    <lineage>
        <taxon>Bacteria</taxon>
        <taxon>Pseudomonadati</taxon>
        <taxon>Pseudomonadota</taxon>
        <taxon>Alphaproteobacteria</taxon>
        <taxon>Hyphomicrobiales</taxon>
        <taxon>Stappiaceae</taxon>
        <taxon>Roseibium</taxon>
    </lineage>
</organism>
<comment type="caution">
    <text evidence="1">The sequence shown here is derived from an EMBL/GenBank/DDBJ whole genome shotgun (WGS) entry which is preliminary data.</text>
</comment>
<sequence length="220" mass="24266">MPQDSLISALLRRYGETYSSELGLDLAGNVPSDLFRWLCASLLMSAPISSRLAMRAARALSDKGWTTPSKLALSKWRDRTSVLNAAGYARFDEKTSTLLGDLAEKILEDYGGDLRGLRETAHRDPLTERKLLKEFKGIGDVGADIFCREVQVAWKELYPFADDRTYAAARSLGLPEDITYLSALVEPETFPDLLTALIRADMTGETAASLSRADKAPEDD</sequence>